<dbReference type="AlphaFoldDB" id="A0A915CSJ2"/>
<protein>
    <submittedName>
        <fullName evidence="2">Uncharacterized protein</fullName>
    </submittedName>
</protein>
<reference evidence="2" key="1">
    <citation type="submission" date="2022-11" db="UniProtKB">
        <authorList>
            <consortium name="WormBaseParasite"/>
        </authorList>
    </citation>
    <scope>IDENTIFICATION</scope>
</reference>
<proteinExistence type="predicted"/>
<name>A0A915CSJ2_9BILA</name>
<evidence type="ECO:0000313" key="1">
    <source>
        <dbReference type="Proteomes" id="UP000887574"/>
    </source>
</evidence>
<organism evidence="1 2">
    <name type="scientific">Ditylenchus dipsaci</name>
    <dbReference type="NCBI Taxonomy" id="166011"/>
    <lineage>
        <taxon>Eukaryota</taxon>
        <taxon>Metazoa</taxon>
        <taxon>Ecdysozoa</taxon>
        <taxon>Nematoda</taxon>
        <taxon>Chromadorea</taxon>
        <taxon>Rhabditida</taxon>
        <taxon>Tylenchina</taxon>
        <taxon>Tylenchomorpha</taxon>
        <taxon>Sphaerularioidea</taxon>
        <taxon>Anguinidae</taxon>
        <taxon>Anguininae</taxon>
        <taxon>Ditylenchus</taxon>
    </lineage>
</organism>
<dbReference type="Proteomes" id="UP000887574">
    <property type="component" value="Unplaced"/>
</dbReference>
<evidence type="ECO:0000313" key="2">
    <source>
        <dbReference type="WBParaSite" id="jg12156"/>
    </source>
</evidence>
<accession>A0A915CSJ2</accession>
<keyword evidence="1" id="KW-1185">Reference proteome</keyword>
<sequence length="88" mass="9879">MRDRKPGRIQEVFTLPEWPVPGLAAGDSVPVEELTQEAKTDCNSYEQTIKDQLNVGVIEAVHDLSVARGPIPTCPIKRFLRRERTPPN</sequence>
<dbReference type="WBParaSite" id="jg12156">
    <property type="protein sequence ID" value="jg12156"/>
    <property type="gene ID" value="jg12156"/>
</dbReference>